<keyword evidence="1" id="KW-0472">Membrane</keyword>
<evidence type="ECO:0000256" key="1">
    <source>
        <dbReference type="SAM" id="Phobius"/>
    </source>
</evidence>
<dbReference type="HOGENOM" id="CLU_102867_0_0_9"/>
<dbReference type="EMBL" id="CP001720">
    <property type="protein sequence ID" value="ACV62356.1"/>
    <property type="molecule type" value="Genomic_DNA"/>
</dbReference>
<dbReference type="OrthoDB" id="9799526at2"/>
<dbReference type="RefSeq" id="WP_015757069.1">
    <property type="nucleotide sequence ID" value="NC_013216.1"/>
</dbReference>
<evidence type="ECO:0000313" key="2">
    <source>
        <dbReference type="EMBL" id="ACV62356.1"/>
    </source>
</evidence>
<dbReference type="eggNOG" id="ENOG502ZB4B">
    <property type="taxonomic scope" value="Bacteria"/>
</dbReference>
<dbReference type="Proteomes" id="UP000002217">
    <property type="component" value="Chromosome"/>
</dbReference>
<keyword evidence="1" id="KW-0812">Transmembrane</keyword>
<dbReference type="AlphaFoldDB" id="C8VVP1"/>
<accession>C8VVP1</accession>
<dbReference type="KEGG" id="dae:Dtox_1492"/>
<sequence length="183" mass="19865">MIFGKICDILKNKRGSSFPLVVAITLALVIVFCGVSESIRLMIIAQGVRDAVQSAVISTINDNYGNVYHGVREGYSGAYQPSAADFQENLDYGDIYGRLDQLMGLRQENGYHVKYSGDGIEFRVSGLSVDLDNMPLAPANPDNSKGLLADAAIKLEVPVSFGGNSLPPMTINLRVQAKYMPIF</sequence>
<name>C8VVP1_DESAS</name>
<gene>
    <name evidence="2" type="ordered locus">Dtox_1492</name>
</gene>
<keyword evidence="1" id="KW-1133">Transmembrane helix</keyword>
<dbReference type="STRING" id="485916.Dtox_1492"/>
<feature type="transmembrane region" description="Helical" evidence="1">
    <location>
        <begin position="20"/>
        <end position="39"/>
    </location>
</feature>
<reference evidence="2 3" key="1">
    <citation type="journal article" date="2009" name="Stand. Genomic Sci.">
        <title>Complete genome sequence of Desulfotomaculum acetoxidans type strain (5575).</title>
        <authorList>
            <person name="Spring S."/>
            <person name="Lapidus A."/>
            <person name="Schroder M."/>
            <person name="Gleim D."/>
            <person name="Sims D."/>
            <person name="Meincke L."/>
            <person name="Glavina Del Rio T."/>
            <person name="Tice H."/>
            <person name="Copeland A."/>
            <person name="Cheng J.F."/>
            <person name="Lucas S."/>
            <person name="Chen F."/>
            <person name="Nolan M."/>
            <person name="Bruce D."/>
            <person name="Goodwin L."/>
            <person name="Pitluck S."/>
            <person name="Ivanova N."/>
            <person name="Mavromatis K."/>
            <person name="Mikhailova N."/>
            <person name="Pati A."/>
            <person name="Chen A."/>
            <person name="Palaniappan K."/>
            <person name="Land M."/>
            <person name="Hauser L."/>
            <person name="Chang Y.J."/>
            <person name="Jeffries C.D."/>
            <person name="Chain P."/>
            <person name="Saunders E."/>
            <person name="Brettin T."/>
            <person name="Detter J.C."/>
            <person name="Goker M."/>
            <person name="Bristow J."/>
            <person name="Eisen J.A."/>
            <person name="Markowitz V."/>
            <person name="Hugenholtz P."/>
            <person name="Kyrpides N.C."/>
            <person name="Klenk H.P."/>
            <person name="Han C."/>
        </authorList>
    </citation>
    <scope>NUCLEOTIDE SEQUENCE [LARGE SCALE GENOMIC DNA]</scope>
    <source>
        <strain evidence="3">ATCC 49208 / DSM 771 / VKM B-1644</strain>
    </source>
</reference>
<keyword evidence="3" id="KW-1185">Reference proteome</keyword>
<protein>
    <submittedName>
        <fullName evidence="2">Uncharacterized protein</fullName>
    </submittedName>
</protein>
<organism evidence="2 3">
    <name type="scientific">Desulfofarcimen acetoxidans (strain ATCC 49208 / DSM 771 / KCTC 5769 / VKM B-1644 / 5575)</name>
    <name type="common">Desulfotomaculum acetoxidans</name>
    <dbReference type="NCBI Taxonomy" id="485916"/>
    <lineage>
        <taxon>Bacteria</taxon>
        <taxon>Bacillati</taxon>
        <taxon>Bacillota</taxon>
        <taxon>Clostridia</taxon>
        <taxon>Eubacteriales</taxon>
        <taxon>Peptococcaceae</taxon>
        <taxon>Desulfofarcimen</taxon>
    </lineage>
</organism>
<proteinExistence type="predicted"/>
<evidence type="ECO:0000313" key="3">
    <source>
        <dbReference type="Proteomes" id="UP000002217"/>
    </source>
</evidence>